<reference evidence="1" key="1">
    <citation type="submission" date="2023-07" db="EMBL/GenBank/DDBJ databases">
        <title>Black Yeasts Isolated from many extreme environments.</title>
        <authorList>
            <person name="Coleine C."/>
            <person name="Stajich J.E."/>
            <person name="Selbmann L."/>
        </authorList>
    </citation>
    <scope>NUCLEOTIDE SEQUENCE</scope>
    <source>
        <strain evidence="1">CCFEE 5714</strain>
    </source>
</reference>
<name>A0ACC3NV88_9PEZI</name>
<dbReference type="EMBL" id="JAUTXU010000008">
    <property type="protein sequence ID" value="KAK3723749.1"/>
    <property type="molecule type" value="Genomic_DNA"/>
</dbReference>
<gene>
    <name evidence="1" type="ORF">LTR37_001630</name>
</gene>
<evidence type="ECO:0000313" key="2">
    <source>
        <dbReference type="Proteomes" id="UP001281147"/>
    </source>
</evidence>
<dbReference type="Proteomes" id="UP001281147">
    <property type="component" value="Unassembled WGS sequence"/>
</dbReference>
<sequence>MQSHSKPTNNMFDLHHRAGTVEQDNSTPHDLDRYFLLWLVDDGSDAGKYGYQVVKQGHHPDPTKTELLKLPSSNSSQAPQKVGFIRDCGVWQLWCGGSYERKMSSQDRPSEEDVREISNIKAALFGNDSAWAVREHIRNTLVFVGVKDHDVDWLEALEWLKVRVLESLRKELETALRDHLRNSVGHFARWTAMQVLAMDQVTFIGVPEAATVESNGWLMRMARKAGFSHVELVSEAEAGTAWVAHRLRDNRELLPDIKDGDVILSVDVGGFSDDTAGFRVRGLVSEGARLDLESIGRRHGGVWGASKLNDMALDHVETFFNETEIGGYDGMMQRTGWAARPDQFRRKVLSYFQTPKKDVLSIEEDYTFVVRGLRPGQGAEITFERELICSWVRECFNHHLAAIEDVTKVRPKAIIVLGGFYRNAYLIELMKEYCDSRRIRLLDLGTNDTRDTNTCVILGMGARYSVRAVDEPFQSGFLVNEEVYYDRSKHRNIKLGSSMVIVNADGEPYLEDRVRFILKPRTLINPRKSLSRKIWNCYYVPDVEGARHVEKQVYWTNRTDINDGVPIFTGEQKDGQKQLRPGVEVFTGCASAHIDADQLRKYPVVPFGTAVRAHYTVADDPDKDDTDVAMHKVWTCIEVVVKGQNVNIAWYRAPHTWSAQCDRSKFPPDHALIPMSNSPVHDAKFNPFVRRQTSKHVTSQEASGTVNTSAAAAINKRSSAYPSAARGFRTAAVAEDEAEAEFIPDQDSDPDFVDTSSSSRKRQRWKGKRKVTDFWKQYGTRASGP</sequence>
<comment type="caution">
    <text evidence="1">The sequence shown here is derived from an EMBL/GenBank/DDBJ whole genome shotgun (WGS) entry which is preliminary data.</text>
</comment>
<proteinExistence type="predicted"/>
<protein>
    <submittedName>
        <fullName evidence="1">Uncharacterized protein</fullName>
    </submittedName>
</protein>
<accession>A0ACC3NV88</accession>
<organism evidence="1 2">
    <name type="scientific">Vermiconidia calcicola</name>
    <dbReference type="NCBI Taxonomy" id="1690605"/>
    <lineage>
        <taxon>Eukaryota</taxon>
        <taxon>Fungi</taxon>
        <taxon>Dikarya</taxon>
        <taxon>Ascomycota</taxon>
        <taxon>Pezizomycotina</taxon>
        <taxon>Dothideomycetes</taxon>
        <taxon>Dothideomycetidae</taxon>
        <taxon>Mycosphaerellales</taxon>
        <taxon>Extremaceae</taxon>
        <taxon>Vermiconidia</taxon>
    </lineage>
</organism>
<evidence type="ECO:0000313" key="1">
    <source>
        <dbReference type="EMBL" id="KAK3723749.1"/>
    </source>
</evidence>
<keyword evidence="2" id="KW-1185">Reference proteome</keyword>